<dbReference type="OrthoDB" id="3532430at2759"/>
<keyword evidence="1" id="KW-0175">Coiled coil</keyword>
<sequence length="688" mass="75525">MADDTLPIALRRTRRSSVGPSLAQEFSVQPVTAKTPRRAKKTVRISDPFPTAASGLTPFIRRTSLGTPGRRRASTPARSCSGSGTSSTAPQPVAFPPLDQTIDGRVQRRLRRSGMRDMLHKIEQEKKRKTQASQSQISRLKAELKARDREIYELQNATVVIDTERIWDLEQQVEDLKDELKRKNVAMEEEGQQTINYDWTTAARDPFTADEYMDLGDDEFGETTVAQLMHGTPTRNRASASFPTPPATSPTVPSSPFSKHFPPPPPTPQAHAGVQAELPDLEKQQLQEELASLQLEVSKLTATLNSYKSLTGRVAARLSTDDSSPLPADALEQQVESLLQTMSDRTAALSQLASSIAALGFPGDDAGDMLAALTKGFRAARLELEYLTPGEIALPLSSHGAAVLDLLLTRLRDMARRAKEDEASIDEYHSLEQSLRKQLDARVSVMDGLKAEMGKAEALMQEKNAHIRSLQTGNDRLKGAVDGYVRDIRELEKLVERLEGEGRDAGATLDAHRESHRQALLARDNSVAELEVQLAVAVKRTGALQSEIRSLQGGRAKLNQQHGAALALRDARVMELRLEVDRINTSLRGAHDTICALRVENGGLRGQMEDERAKAAKAIDEMKEELQRALQVGQEFLDTPGARKTGEEQELGQGGYLAGGLARRRSKKGLARGRDSGLALLDEDEIDF</sequence>
<feature type="coiled-coil region" evidence="1">
    <location>
        <begin position="137"/>
        <end position="193"/>
    </location>
</feature>
<gene>
    <name evidence="3" type="ORF">S7711_03123</name>
</gene>
<dbReference type="AlphaFoldDB" id="A0A084B8E6"/>
<feature type="region of interest" description="Disordered" evidence="2">
    <location>
        <begin position="60"/>
        <end position="100"/>
    </location>
</feature>
<feature type="coiled-coil region" evidence="1">
    <location>
        <begin position="283"/>
        <end position="310"/>
    </location>
</feature>
<dbReference type="Proteomes" id="UP000028045">
    <property type="component" value="Unassembled WGS sequence"/>
</dbReference>
<keyword evidence="4" id="KW-1185">Reference proteome</keyword>
<feature type="coiled-coil region" evidence="1">
    <location>
        <begin position="605"/>
        <end position="632"/>
    </location>
</feature>
<feature type="region of interest" description="Disordered" evidence="2">
    <location>
        <begin position="13"/>
        <end position="41"/>
    </location>
</feature>
<name>A0A084B8E6_STACB</name>
<dbReference type="GO" id="GO:0005856">
    <property type="term" value="C:cytoskeleton"/>
    <property type="evidence" value="ECO:0007669"/>
    <property type="project" value="TreeGrafter"/>
</dbReference>
<organism evidence="3 4">
    <name type="scientific">Stachybotrys chartarum (strain CBS 109288 / IBT 7711)</name>
    <name type="common">Toxic black mold</name>
    <name type="synonym">Stilbospora chartarum</name>
    <dbReference type="NCBI Taxonomy" id="1280523"/>
    <lineage>
        <taxon>Eukaryota</taxon>
        <taxon>Fungi</taxon>
        <taxon>Dikarya</taxon>
        <taxon>Ascomycota</taxon>
        <taxon>Pezizomycotina</taxon>
        <taxon>Sordariomycetes</taxon>
        <taxon>Hypocreomycetidae</taxon>
        <taxon>Hypocreales</taxon>
        <taxon>Stachybotryaceae</taxon>
        <taxon>Stachybotrys</taxon>
    </lineage>
</organism>
<feature type="compositionally biased region" description="Polar residues" evidence="2">
    <location>
        <begin position="76"/>
        <end position="90"/>
    </location>
</feature>
<accession>A0A084B8E6</accession>
<feature type="coiled-coil region" evidence="1">
    <location>
        <begin position="446"/>
        <end position="508"/>
    </location>
</feature>
<dbReference type="HOGENOM" id="CLU_024110_0_0_1"/>
<protein>
    <submittedName>
        <fullName evidence="3">Uncharacterized protein</fullName>
    </submittedName>
</protein>
<reference evidence="3 4" key="1">
    <citation type="journal article" date="2014" name="BMC Genomics">
        <title>Comparative genome sequencing reveals chemotype-specific gene clusters in the toxigenic black mold Stachybotrys.</title>
        <authorList>
            <person name="Semeiks J."/>
            <person name="Borek D."/>
            <person name="Otwinowski Z."/>
            <person name="Grishin N.V."/>
        </authorList>
    </citation>
    <scope>NUCLEOTIDE SEQUENCE [LARGE SCALE GENOMIC DNA]</scope>
    <source>
        <strain evidence="4">CBS 109288 / IBT 7711</strain>
    </source>
</reference>
<proteinExistence type="predicted"/>
<evidence type="ECO:0000256" key="1">
    <source>
        <dbReference type="SAM" id="Coils"/>
    </source>
</evidence>
<dbReference type="GO" id="GO:0005200">
    <property type="term" value="F:structural constituent of cytoskeleton"/>
    <property type="evidence" value="ECO:0007669"/>
    <property type="project" value="TreeGrafter"/>
</dbReference>
<feature type="region of interest" description="Disordered" evidence="2">
    <location>
        <begin position="233"/>
        <end position="273"/>
    </location>
</feature>
<feature type="compositionally biased region" description="Low complexity" evidence="2">
    <location>
        <begin position="249"/>
        <end position="260"/>
    </location>
</feature>
<evidence type="ECO:0000313" key="4">
    <source>
        <dbReference type="Proteomes" id="UP000028045"/>
    </source>
</evidence>
<dbReference type="PANTHER" id="PTHR47357">
    <property type="entry name" value="COP1-INTERACTIVE PROTEIN 1"/>
    <property type="match status" value="1"/>
</dbReference>
<evidence type="ECO:0000313" key="3">
    <source>
        <dbReference type="EMBL" id="KEY73825.1"/>
    </source>
</evidence>
<feature type="compositionally biased region" description="Polar residues" evidence="2">
    <location>
        <begin position="16"/>
        <end position="32"/>
    </location>
</feature>
<evidence type="ECO:0000256" key="2">
    <source>
        <dbReference type="SAM" id="MobiDB-lite"/>
    </source>
</evidence>
<dbReference type="EMBL" id="KL647752">
    <property type="protein sequence ID" value="KEY73825.1"/>
    <property type="molecule type" value="Genomic_DNA"/>
</dbReference>
<dbReference type="PANTHER" id="PTHR47357:SF1">
    <property type="entry name" value="SPINDLE POLE BODY COMPONENT 110"/>
    <property type="match status" value="1"/>
</dbReference>